<keyword evidence="2" id="KW-1185">Reference proteome</keyword>
<gene>
    <name evidence="1" type="ORF">FH966_15010</name>
</gene>
<dbReference type="EMBL" id="VJMZ01000001">
    <property type="protein sequence ID" value="TRM12907.1"/>
    <property type="molecule type" value="Genomic_DNA"/>
</dbReference>
<protein>
    <submittedName>
        <fullName evidence="1">dUTPase</fullName>
    </submittedName>
</protein>
<comment type="caution">
    <text evidence="1">The sequence shown here is derived from an EMBL/GenBank/DDBJ whole genome shotgun (WGS) entry which is preliminary data.</text>
</comment>
<proteinExistence type="predicted"/>
<dbReference type="SUPFAM" id="SSF101386">
    <property type="entry name" value="all-alpha NTP pyrophosphatases"/>
    <property type="match status" value="1"/>
</dbReference>
<dbReference type="InterPro" id="IPR014871">
    <property type="entry name" value="dUTPase/dCTP_pyrophosphatase"/>
</dbReference>
<dbReference type="RefSeq" id="WP_142791818.1">
    <property type="nucleotide sequence ID" value="NZ_VJMZ01000001.1"/>
</dbReference>
<accession>A0A549YM20</accession>
<evidence type="ECO:0000313" key="1">
    <source>
        <dbReference type="EMBL" id="TRM12907.1"/>
    </source>
</evidence>
<dbReference type="Pfam" id="PF08761">
    <property type="entry name" value="dUTPase_2"/>
    <property type="match status" value="1"/>
</dbReference>
<dbReference type="InterPro" id="IPR016947">
    <property type="entry name" value="UCP030140"/>
</dbReference>
<dbReference type="Proteomes" id="UP000319280">
    <property type="component" value="Unassembled WGS sequence"/>
</dbReference>
<sequence length="161" mass="19000">MEWSSLYKMQSQLDDYIESQHDLQHVDLFQKKYLSLLTELGELANETRCFKFWSLKPKNKQSIILEEYVDGIHFILSLGLEKGYRNLPGSVNTANSDESEQFIRVYDACATFYYHPTQQNYEELLGHYVQLGELLGFDEQAIIDAYREKNEINHKRQDQGY</sequence>
<dbReference type="AlphaFoldDB" id="A0A549YM20"/>
<evidence type="ECO:0000313" key="2">
    <source>
        <dbReference type="Proteomes" id="UP000319280"/>
    </source>
</evidence>
<reference evidence="1 2" key="1">
    <citation type="submission" date="2019-07" db="EMBL/GenBank/DDBJ databases">
        <title>Genomic analysis of Lentibacillus sp. NKC851-2.</title>
        <authorList>
            <person name="Oh Y.J."/>
        </authorList>
    </citation>
    <scope>NUCLEOTIDE SEQUENCE [LARGE SCALE GENOMIC DNA]</scope>
    <source>
        <strain evidence="1 2">NKC851-2</strain>
    </source>
</reference>
<dbReference type="CDD" id="cd11527">
    <property type="entry name" value="NTP-PPase_dUTPase"/>
    <property type="match status" value="1"/>
</dbReference>
<dbReference type="Gene3D" id="1.10.4010.10">
    <property type="entry name" value="Type II deoxyuridine triphosphatase"/>
    <property type="match status" value="1"/>
</dbReference>
<organism evidence="1 2">
    <name type="scientific">Lentibacillus cibarius</name>
    <dbReference type="NCBI Taxonomy" id="2583219"/>
    <lineage>
        <taxon>Bacteria</taxon>
        <taxon>Bacillati</taxon>
        <taxon>Bacillota</taxon>
        <taxon>Bacilli</taxon>
        <taxon>Bacillales</taxon>
        <taxon>Bacillaceae</taxon>
        <taxon>Lentibacillus</taxon>
    </lineage>
</organism>
<dbReference type="PIRSF" id="PIRSF030140">
    <property type="entry name" value="UCP030140"/>
    <property type="match status" value="1"/>
</dbReference>
<name>A0A549YM20_9BACI</name>